<organism evidence="1 2">
    <name type="scientific">Maudiozyma exigua</name>
    <name type="common">Yeast</name>
    <name type="synonym">Kazachstania exigua</name>
    <dbReference type="NCBI Taxonomy" id="34358"/>
    <lineage>
        <taxon>Eukaryota</taxon>
        <taxon>Fungi</taxon>
        <taxon>Dikarya</taxon>
        <taxon>Ascomycota</taxon>
        <taxon>Saccharomycotina</taxon>
        <taxon>Saccharomycetes</taxon>
        <taxon>Saccharomycetales</taxon>
        <taxon>Saccharomycetaceae</taxon>
        <taxon>Maudiozyma</taxon>
    </lineage>
</organism>
<comment type="caution">
    <text evidence="1">The sequence shown here is derived from an EMBL/GenBank/DDBJ whole genome shotgun (WGS) entry which is preliminary data.</text>
</comment>
<reference evidence="1 2" key="1">
    <citation type="submission" date="2020-11" db="EMBL/GenBank/DDBJ databases">
        <title>Kefir isolates.</title>
        <authorList>
            <person name="Marcisauskas S."/>
            <person name="Kim Y."/>
            <person name="Blasche S."/>
        </authorList>
    </citation>
    <scope>NUCLEOTIDE SEQUENCE [LARGE SCALE GENOMIC DNA]</scope>
    <source>
        <strain evidence="1 2">OG2</strain>
    </source>
</reference>
<evidence type="ECO:0000313" key="1">
    <source>
        <dbReference type="EMBL" id="KAG0669846.1"/>
    </source>
</evidence>
<gene>
    <name evidence="1" type="ORF">C6P45_003241</name>
</gene>
<sequence>MDLSSHLNSLDTSVILQERKIRQLQLEIIDKLLFSLTLLVDNNIHVLFIPSYSGLLQPLDIQFFRGHKSSLYVFTRQFAPETLLEDLTMTDSYTVDIGSKNSWELYTIFTISMDSNIKYLINTAFSCVYIRETISKDGYPGRLKIFMETNKKIMWYHDRLFIIPTEEKRIKPFSLDFNIAMKAVIKDSRDDTDANKHDNDSLMNIVKYVRNNISTTERD</sequence>
<dbReference type="Proteomes" id="UP000750334">
    <property type="component" value="Unassembled WGS sequence"/>
</dbReference>
<keyword evidence="2" id="KW-1185">Reference proteome</keyword>
<evidence type="ECO:0000313" key="2">
    <source>
        <dbReference type="Proteomes" id="UP000750334"/>
    </source>
</evidence>
<proteinExistence type="predicted"/>
<protein>
    <submittedName>
        <fullName evidence="1">Uncharacterized protein</fullName>
    </submittedName>
</protein>
<name>A0A9P6WE63_MAUEX</name>
<accession>A0A9P6WE63</accession>
<dbReference type="EMBL" id="PUHR01000032">
    <property type="protein sequence ID" value="KAG0669846.1"/>
    <property type="molecule type" value="Genomic_DNA"/>
</dbReference>
<dbReference type="AlphaFoldDB" id="A0A9P6WE63"/>